<dbReference type="Proteomes" id="UP000019678">
    <property type="component" value="Unassembled WGS sequence"/>
</dbReference>
<reference evidence="2 3" key="1">
    <citation type="submission" date="2013-05" db="EMBL/GenBank/DDBJ databases">
        <title>Genome assembly of Chondromyces apiculatus DSM 436.</title>
        <authorList>
            <person name="Sharma G."/>
            <person name="Khatri I."/>
            <person name="Kaur C."/>
            <person name="Mayilraj S."/>
            <person name="Subramanian S."/>
        </authorList>
    </citation>
    <scope>NUCLEOTIDE SEQUENCE [LARGE SCALE GENOMIC DNA]</scope>
    <source>
        <strain evidence="2 3">DSM 436</strain>
    </source>
</reference>
<evidence type="ECO:0000256" key="1">
    <source>
        <dbReference type="SAM" id="MobiDB-lite"/>
    </source>
</evidence>
<dbReference type="STRING" id="1192034.CAP_6589"/>
<sequence>MPEGPLIRLVELVRRELGAKNARVELGGDPPDDPSVLWRELGGGWRIVAIFEGPPPEVEEQRARLETLVESFAGLAAGMAHVDQPSGRMPVGQALTASLADLAARAGGADAVVIDATSPVLWASSDTRGPSEDVDAALRAAALDERARSAGVALAPLLAAPEGTLGAALGRTGVSDAMAAEFGREIRAMRARLGGRTRDEAGWHRHLLVARAIAEGRRFMGASSSPGHVRESVHEEGFGLLARAFANIYLLVIAFDGPFSELHAEAATLHALSRIERLVLSLPPAPPPTGGPDGRPAQVVALRPRIRRRR</sequence>
<organism evidence="2 3">
    <name type="scientific">Chondromyces apiculatus DSM 436</name>
    <dbReference type="NCBI Taxonomy" id="1192034"/>
    <lineage>
        <taxon>Bacteria</taxon>
        <taxon>Pseudomonadati</taxon>
        <taxon>Myxococcota</taxon>
        <taxon>Polyangia</taxon>
        <taxon>Polyangiales</taxon>
        <taxon>Polyangiaceae</taxon>
        <taxon>Chondromyces</taxon>
    </lineage>
</organism>
<accession>A0A017T0D0</accession>
<name>A0A017T0D0_9BACT</name>
<protein>
    <submittedName>
        <fullName evidence="2">Uncharacterized protein</fullName>
    </submittedName>
</protein>
<gene>
    <name evidence="2" type="ORF">CAP_6589</name>
</gene>
<dbReference type="AlphaFoldDB" id="A0A017T0D0"/>
<evidence type="ECO:0000313" key="3">
    <source>
        <dbReference type="Proteomes" id="UP000019678"/>
    </source>
</evidence>
<keyword evidence="3" id="KW-1185">Reference proteome</keyword>
<comment type="caution">
    <text evidence="2">The sequence shown here is derived from an EMBL/GenBank/DDBJ whole genome shotgun (WGS) entry which is preliminary data.</text>
</comment>
<evidence type="ECO:0000313" key="2">
    <source>
        <dbReference type="EMBL" id="EYF02699.1"/>
    </source>
</evidence>
<dbReference type="RefSeq" id="WP_044247106.1">
    <property type="nucleotide sequence ID" value="NZ_ASRX01000056.1"/>
</dbReference>
<dbReference type="OrthoDB" id="5501527at2"/>
<proteinExistence type="predicted"/>
<dbReference type="EMBL" id="ASRX01000056">
    <property type="protein sequence ID" value="EYF02699.1"/>
    <property type="molecule type" value="Genomic_DNA"/>
</dbReference>
<feature type="region of interest" description="Disordered" evidence="1">
    <location>
        <begin position="283"/>
        <end position="310"/>
    </location>
</feature>